<proteinExistence type="predicted"/>
<dbReference type="RefSeq" id="WP_249974023.1">
    <property type="nucleotide sequence ID" value="NZ_JAMFLZ010000011.1"/>
</dbReference>
<protein>
    <submittedName>
        <fullName evidence="2">Metallophosphoesterase</fullName>
    </submittedName>
</protein>
<dbReference type="EMBL" id="JAMFLZ010000011">
    <property type="protein sequence ID" value="MCL6296701.1"/>
    <property type="molecule type" value="Genomic_DNA"/>
</dbReference>
<dbReference type="Pfam" id="PF00149">
    <property type="entry name" value="Metallophos"/>
    <property type="match status" value="1"/>
</dbReference>
<dbReference type="PROSITE" id="PS51257">
    <property type="entry name" value="PROKAR_LIPOPROTEIN"/>
    <property type="match status" value="1"/>
</dbReference>
<organism evidence="2 3">
    <name type="scientific">Jejuia spongiicola</name>
    <dbReference type="NCBI Taxonomy" id="2942207"/>
    <lineage>
        <taxon>Bacteria</taxon>
        <taxon>Pseudomonadati</taxon>
        <taxon>Bacteroidota</taxon>
        <taxon>Flavobacteriia</taxon>
        <taxon>Flavobacteriales</taxon>
        <taxon>Flavobacteriaceae</taxon>
        <taxon>Jejuia</taxon>
    </lineage>
</organism>
<evidence type="ECO:0000259" key="1">
    <source>
        <dbReference type="Pfam" id="PF00149"/>
    </source>
</evidence>
<dbReference type="Proteomes" id="UP001165381">
    <property type="component" value="Unassembled WGS sequence"/>
</dbReference>
<accession>A0ABT0QI67</accession>
<keyword evidence="3" id="KW-1185">Reference proteome</keyword>
<feature type="domain" description="Calcineurin-like phosphoesterase" evidence="1">
    <location>
        <begin position="115"/>
        <end position="346"/>
    </location>
</feature>
<dbReference type="PANTHER" id="PTHR46546:SF4">
    <property type="entry name" value="SHEWANELLA-LIKE PROTEIN PHOSPHATASE 1"/>
    <property type="match status" value="1"/>
</dbReference>
<dbReference type="SUPFAM" id="SSF56300">
    <property type="entry name" value="Metallo-dependent phosphatases"/>
    <property type="match status" value="1"/>
</dbReference>
<evidence type="ECO:0000313" key="2">
    <source>
        <dbReference type="EMBL" id="MCL6296701.1"/>
    </source>
</evidence>
<reference evidence="2" key="1">
    <citation type="submission" date="2022-05" db="EMBL/GenBank/DDBJ databases">
        <authorList>
            <person name="Park J.-S."/>
        </authorList>
    </citation>
    <scope>NUCLEOTIDE SEQUENCE</scope>
    <source>
        <strain evidence="2">2012CJ34-3</strain>
    </source>
</reference>
<dbReference type="PANTHER" id="PTHR46546">
    <property type="entry name" value="SHEWANELLA-LIKE PROTEIN PHOSPHATASE 1"/>
    <property type="match status" value="1"/>
</dbReference>
<gene>
    <name evidence="2" type="ORF">M3P09_16975</name>
</gene>
<sequence length="400" mass="45837">MKPRLLNYCFFLILSLLICSCFSKKQKHINSNRIYTKALNEIDGPYIYGKNDSLSIITVQKDKDSSFYIFNTTLKRISGQQFTCNVNNSDKDSFSFSLIDSYKFPKTVYKSPEKLFVTSDIEGNFNAFYSLLVSNNVMDENYNWVFGRGHLVICGDMVDRGNNAWACLWLLYKLEQDAKKAGGMVHYILGNHDVMNMHANLKYVKRRYIELAKILSGKEDEKEAYRDLLSDTNELAKWIASKNCVEKIGNSLYLHGGISEDVVDANLSLDRINGIVRKNIRVNLTSNPGENELDNLVFSRMGPLWYRGLVTDYNSARGEYSKINQNSLDEILKFFSVDRLVIGHTIVDDKITSDFNGKVIRVDIKHSNEKFTGKSEALFIEQGNYFRVNDSGEKFKLSIE</sequence>
<comment type="caution">
    <text evidence="2">The sequence shown here is derived from an EMBL/GenBank/DDBJ whole genome shotgun (WGS) entry which is preliminary data.</text>
</comment>
<dbReference type="InterPro" id="IPR004843">
    <property type="entry name" value="Calcineurin-like_PHP"/>
</dbReference>
<name>A0ABT0QI67_9FLAO</name>
<dbReference type="InterPro" id="IPR029052">
    <property type="entry name" value="Metallo-depent_PP-like"/>
</dbReference>
<evidence type="ECO:0000313" key="3">
    <source>
        <dbReference type="Proteomes" id="UP001165381"/>
    </source>
</evidence>
<dbReference type="Gene3D" id="3.60.21.10">
    <property type="match status" value="1"/>
</dbReference>